<feature type="transmembrane region" description="Helical" evidence="6">
    <location>
        <begin position="498"/>
        <end position="519"/>
    </location>
</feature>
<evidence type="ECO:0000256" key="1">
    <source>
        <dbReference type="ARBA" id="ARBA00004141"/>
    </source>
</evidence>
<comment type="subcellular location">
    <subcellularLocation>
        <location evidence="1">Membrane</location>
        <topology evidence="1">Multi-pass membrane protein</topology>
    </subcellularLocation>
</comment>
<comment type="caution">
    <text evidence="7">The sequence shown here is derived from an EMBL/GenBank/DDBJ whole genome shotgun (WGS) entry which is preliminary data.</text>
</comment>
<dbReference type="PANTHER" id="PTHR23507">
    <property type="entry name" value="ZGC:174356"/>
    <property type="match status" value="1"/>
</dbReference>
<protein>
    <recommendedName>
        <fullName evidence="9">MFS general substrate transporter</fullName>
    </recommendedName>
</protein>
<feature type="transmembrane region" description="Helical" evidence="6">
    <location>
        <begin position="472"/>
        <end position="492"/>
    </location>
</feature>
<gene>
    <name evidence="7" type="ORF">EC957_003118</name>
</gene>
<dbReference type="Gene3D" id="1.20.1250.20">
    <property type="entry name" value="MFS general substrate transporter like domains"/>
    <property type="match status" value="1"/>
</dbReference>
<evidence type="ECO:0000256" key="2">
    <source>
        <dbReference type="ARBA" id="ARBA00022692"/>
    </source>
</evidence>
<keyword evidence="4 6" id="KW-0472">Membrane</keyword>
<feature type="transmembrane region" description="Helical" evidence="6">
    <location>
        <begin position="240"/>
        <end position="261"/>
    </location>
</feature>
<feature type="transmembrane region" description="Helical" evidence="6">
    <location>
        <begin position="531"/>
        <end position="553"/>
    </location>
</feature>
<feature type="region of interest" description="Disordered" evidence="5">
    <location>
        <begin position="1"/>
        <end position="51"/>
    </location>
</feature>
<evidence type="ECO:0000256" key="5">
    <source>
        <dbReference type="SAM" id="MobiDB-lite"/>
    </source>
</evidence>
<sequence length="595" mass="64519">MTDRHTDAAERQPLIDPRDRYTRIPQSQDEENGPVPTSTHNITPQQQGEDESSRLAAIQALPWYRRPSVSWLLPFVFFLVLVMGISQAPQEQLIIEIICKEHLKGRETQSGGGTMMAALLGPNGVPENPCGTQEVLGLAAVVLGRVRALKYTSGMFTIGFLTSLSDKYGRKALIYLTLVPGVLTQLLILYMARPTSNLGVGVLYADGLFMGVMGAGILLEPCLNAYIADCTPRLGRSITIGYVMVSLSVGMTVGPLIPRYLKDSSSAILVSVCTLSFMMIYSAFMPESLPKHLRAKSVVDDNETASGVPVSSSSPVVIPAKRYSSPLARVKDWMITVVKPVLLFFPGRIEPTPDVNVPPSPYMLPVLLAGYGFLQFASNGISIIVIPYTNLVFRWEVEQDGYYLALNGASTFIVYVGIFPLLQKLYARVYVAKKASKAGTLTDDHPAYSADDNSSSTDSAKVTTNPVTGNDLAFFIFGSAVYAVAYLLVPIFKTEAALYLSCALRALASVALPSFTSLLTSYIPTHQTGKALGGVAVVDTIVMSLSALLYGWVFSKTSNSMPPAVFLLSSVCTCLSVLAGLIVWIMFKRAERRQL</sequence>
<name>A0A9P6K135_9FUNG</name>
<dbReference type="EMBL" id="JAAAXW010000168">
    <property type="protein sequence ID" value="KAF9541388.1"/>
    <property type="molecule type" value="Genomic_DNA"/>
</dbReference>
<evidence type="ECO:0008006" key="9">
    <source>
        <dbReference type="Google" id="ProtNLM"/>
    </source>
</evidence>
<feature type="transmembrane region" description="Helical" evidence="6">
    <location>
        <begin position="366"/>
        <end position="389"/>
    </location>
</feature>
<dbReference type="InterPro" id="IPR011701">
    <property type="entry name" value="MFS"/>
</dbReference>
<feature type="compositionally biased region" description="Polar residues" evidence="5">
    <location>
        <begin position="35"/>
        <end position="47"/>
    </location>
</feature>
<feature type="transmembrane region" description="Helical" evidence="6">
    <location>
        <begin position="401"/>
        <end position="422"/>
    </location>
</feature>
<evidence type="ECO:0000313" key="8">
    <source>
        <dbReference type="Proteomes" id="UP000723463"/>
    </source>
</evidence>
<dbReference type="GO" id="GO:0016020">
    <property type="term" value="C:membrane"/>
    <property type="evidence" value="ECO:0007669"/>
    <property type="project" value="UniProtKB-SubCell"/>
</dbReference>
<dbReference type="Proteomes" id="UP000723463">
    <property type="component" value="Unassembled WGS sequence"/>
</dbReference>
<reference evidence="7" key="1">
    <citation type="journal article" date="2020" name="Fungal Divers.">
        <title>Resolving the Mortierellaceae phylogeny through synthesis of multi-gene phylogenetics and phylogenomics.</title>
        <authorList>
            <person name="Vandepol N."/>
            <person name="Liber J."/>
            <person name="Desiro A."/>
            <person name="Na H."/>
            <person name="Kennedy M."/>
            <person name="Barry K."/>
            <person name="Grigoriev I.V."/>
            <person name="Miller A.N."/>
            <person name="O'Donnell K."/>
            <person name="Stajich J.E."/>
            <person name="Bonito G."/>
        </authorList>
    </citation>
    <scope>NUCLEOTIDE SEQUENCE</scope>
    <source>
        <strain evidence="7">NRRL 2591</strain>
    </source>
</reference>
<organism evidence="7 8">
    <name type="scientific">Mortierella hygrophila</name>
    <dbReference type="NCBI Taxonomy" id="979708"/>
    <lineage>
        <taxon>Eukaryota</taxon>
        <taxon>Fungi</taxon>
        <taxon>Fungi incertae sedis</taxon>
        <taxon>Mucoromycota</taxon>
        <taxon>Mortierellomycotina</taxon>
        <taxon>Mortierellomycetes</taxon>
        <taxon>Mortierellales</taxon>
        <taxon>Mortierellaceae</taxon>
        <taxon>Mortierella</taxon>
    </lineage>
</organism>
<dbReference type="InterPro" id="IPR036259">
    <property type="entry name" value="MFS_trans_sf"/>
</dbReference>
<keyword evidence="2 6" id="KW-0812">Transmembrane</keyword>
<feature type="compositionally biased region" description="Basic and acidic residues" evidence="5">
    <location>
        <begin position="1"/>
        <end position="10"/>
    </location>
</feature>
<feature type="transmembrane region" description="Helical" evidence="6">
    <location>
        <begin position="565"/>
        <end position="587"/>
    </location>
</feature>
<dbReference type="GO" id="GO:0022857">
    <property type="term" value="F:transmembrane transporter activity"/>
    <property type="evidence" value="ECO:0007669"/>
    <property type="project" value="InterPro"/>
</dbReference>
<dbReference type="PANTHER" id="PTHR23507:SF1">
    <property type="entry name" value="FI18259P1-RELATED"/>
    <property type="match status" value="1"/>
</dbReference>
<evidence type="ECO:0000256" key="3">
    <source>
        <dbReference type="ARBA" id="ARBA00022989"/>
    </source>
</evidence>
<accession>A0A9P6K135</accession>
<feature type="transmembrane region" description="Helical" evidence="6">
    <location>
        <begin position="172"/>
        <end position="192"/>
    </location>
</feature>
<proteinExistence type="predicted"/>
<keyword evidence="8" id="KW-1185">Reference proteome</keyword>
<keyword evidence="3 6" id="KW-1133">Transmembrane helix</keyword>
<dbReference type="Pfam" id="PF07690">
    <property type="entry name" value="MFS_1"/>
    <property type="match status" value="1"/>
</dbReference>
<dbReference type="SUPFAM" id="SSF103473">
    <property type="entry name" value="MFS general substrate transporter"/>
    <property type="match status" value="1"/>
</dbReference>
<evidence type="ECO:0000256" key="6">
    <source>
        <dbReference type="SAM" id="Phobius"/>
    </source>
</evidence>
<evidence type="ECO:0000256" key="4">
    <source>
        <dbReference type="ARBA" id="ARBA00023136"/>
    </source>
</evidence>
<feature type="transmembrane region" description="Helical" evidence="6">
    <location>
        <begin position="267"/>
        <end position="284"/>
    </location>
</feature>
<evidence type="ECO:0000313" key="7">
    <source>
        <dbReference type="EMBL" id="KAF9541388.1"/>
    </source>
</evidence>
<dbReference type="AlphaFoldDB" id="A0A9P6K135"/>